<dbReference type="GO" id="GO:0043565">
    <property type="term" value="F:sequence-specific DNA binding"/>
    <property type="evidence" value="ECO:0007669"/>
    <property type="project" value="InterPro"/>
</dbReference>
<feature type="compositionally biased region" description="Low complexity" evidence="16">
    <location>
        <begin position="143"/>
        <end position="175"/>
    </location>
</feature>
<dbReference type="InterPro" id="IPR003036">
    <property type="entry name" value="Gag_P30"/>
</dbReference>
<dbReference type="PANTHER" id="PTHR41694">
    <property type="entry name" value="ENDOGENOUS RETROVIRUS GROUP K MEMBER POL PROTEIN"/>
    <property type="match status" value="1"/>
</dbReference>
<dbReference type="InterPro" id="IPR043128">
    <property type="entry name" value="Rev_trsase/Diguanyl_cyclase"/>
</dbReference>
<dbReference type="Gene3D" id="3.10.10.10">
    <property type="entry name" value="HIV Type 1 Reverse Transcriptase, subunit A, domain 1"/>
    <property type="match status" value="1"/>
</dbReference>
<evidence type="ECO:0000256" key="1">
    <source>
        <dbReference type="ARBA" id="ARBA00002884"/>
    </source>
</evidence>
<dbReference type="EMBL" id="QRBI01000128">
    <property type="protein sequence ID" value="RMC03748.1"/>
    <property type="molecule type" value="Genomic_DNA"/>
</dbReference>
<keyword evidence="14" id="KW-0539">Nucleus</keyword>
<dbReference type="SMART" id="SM00415">
    <property type="entry name" value="HSF"/>
    <property type="match status" value="1"/>
</dbReference>
<evidence type="ECO:0000256" key="6">
    <source>
        <dbReference type="ARBA" id="ARBA00022679"/>
    </source>
</evidence>
<dbReference type="Gene3D" id="3.30.70.270">
    <property type="match status" value="1"/>
</dbReference>
<keyword evidence="6" id="KW-0808">Transferase</keyword>
<dbReference type="Pfam" id="PF00447">
    <property type="entry name" value="HSF_DNA-bind"/>
    <property type="match status" value="1"/>
</dbReference>
<feature type="compositionally biased region" description="Pro residues" evidence="16">
    <location>
        <begin position="263"/>
        <end position="274"/>
    </location>
</feature>
<reference evidence="20 21" key="1">
    <citation type="submission" date="2018-07" db="EMBL/GenBank/DDBJ databases">
        <title>A high quality draft genome assembly of the barn swallow (H. rustica rustica).</title>
        <authorList>
            <person name="Formenti G."/>
            <person name="Chiara M."/>
            <person name="Poveda L."/>
            <person name="Francoijs K.-J."/>
            <person name="Bonisoli-Alquati A."/>
            <person name="Canova L."/>
            <person name="Gianfranceschi L."/>
            <person name="Horner D.S."/>
            <person name="Saino N."/>
        </authorList>
    </citation>
    <scope>NUCLEOTIDE SEQUENCE [LARGE SCALE GENOMIC DNA]</scope>
    <source>
        <strain evidence="20">Chelidonia</strain>
        <tissue evidence="20">Blood</tissue>
    </source>
</reference>
<dbReference type="InterPro" id="IPR002156">
    <property type="entry name" value="RNaseH_domain"/>
</dbReference>
<dbReference type="GO" id="GO:0003964">
    <property type="term" value="F:RNA-directed DNA polymerase activity"/>
    <property type="evidence" value="ECO:0007669"/>
    <property type="project" value="UniProtKB-KW"/>
</dbReference>
<evidence type="ECO:0000256" key="13">
    <source>
        <dbReference type="ARBA" id="ARBA00023125"/>
    </source>
</evidence>
<dbReference type="InterPro" id="IPR041373">
    <property type="entry name" value="RT_RNaseH"/>
</dbReference>
<dbReference type="InterPro" id="IPR040643">
    <property type="entry name" value="MLVIN_C"/>
</dbReference>
<evidence type="ECO:0000259" key="19">
    <source>
        <dbReference type="PROSITE" id="PS50994"/>
    </source>
</evidence>
<dbReference type="CDD" id="cd09273">
    <property type="entry name" value="RNase_HI_RT_Bel"/>
    <property type="match status" value="1"/>
</dbReference>
<evidence type="ECO:0000256" key="2">
    <source>
        <dbReference type="ARBA" id="ARBA00004123"/>
    </source>
</evidence>
<dbReference type="Pfam" id="PF00075">
    <property type="entry name" value="RNase_H"/>
    <property type="match status" value="1"/>
</dbReference>
<dbReference type="Gene3D" id="3.10.20.370">
    <property type="match status" value="1"/>
</dbReference>
<dbReference type="InterPro" id="IPR012337">
    <property type="entry name" value="RNaseH-like_sf"/>
</dbReference>
<dbReference type="GO" id="GO:0035613">
    <property type="term" value="F:RNA stem-loop binding"/>
    <property type="evidence" value="ECO:0007669"/>
    <property type="project" value="TreeGrafter"/>
</dbReference>
<dbReference type="GO" id="GO:0004523">
    <property type="term" value="F:RNA-DNA hybrid ribonuclease activity"/>
    <property type="evidence" value="ECO:0007669"/>
    <property type="project" value="UniProtKB-EC"/>
</dbReference>
<feature type="domain" description="Reverse transcriptase" evidence="17">
    <location>
        <begin position="475"/>
        <end position="713"/>
    </location>
</feature>
<dbReference type="Pfam" id="PF00078">
    <property type="entry name" value="RVT_1"/>
    <property type="match status" value="1"/>
</dbReference>
<comment type="function">
    <text evidence="1">Catalyzes viral DNA integration into the host chromosome, by performing a series of DNA cutting and joining reactions. This enzyme activity takes place after virion entry into a cell and reverse transcription of the RNA genome in dsDNA. The first step in the integration process is 3' processing. This step requires a complex comprising the viral genome, matrix protein and integrase. This complex is called the pre-integration complex (PIC). The integrase protein removes 2 nucleotides from each 3' end of the viral DNA, leaving recessed CA OH's at the 3' ends. In the second step that requires cell division, the PIC enters cell nucleus. In the third step, termed strand transfer, the integrase protein joins the previously processed 3' ends to the 5' ends of strands of target cellular DNA at the site of integration. The last step is viral DNA integration into host chromosome.</text>
</comment>
<evidence type="ECO:0000259" key="18">
    <source>
        <dbReference type="PROSITE" id="PS50879"/>
    </source>
</evidence>
<dbReference type="Gene3D" id="4.10.60.10">
    <property type="entry name" value="Zinc finger, CCHC-type"/>
    <property type="match status" value="1"/>
</dbReference>
<keyword evidence="9" id="KW-0255">Endonuclease</keyword>
<dbReference type="GO" id="GO:0003700">
    <property type="term" value="F:DNA-binding transcription factor activity"/>
    <property type="evidence" value="ECO:0007669"/>
    <property type="project" value="InterPro"/>
</dbReference>
<sequence>MDAMAQLPLPAGLGVGTFPAKLWSLVNDPRVRSLRWDSEARGLLVDRSLFERELLRPGGAQGPAPHAFRATQFRSFVRQLYRYGFRKGFHGEQLLPPRWEGPRSRMQELYGEQPPPLDRELLWMQPCSFQQLHREQQPPASNPPAAAGTSAPHAPAGSAGCAASTASSSAQNAPAQEESPALDLGQEIEKMIREIRNSLPVKAPSAQGNINVAPESPGEDPMNRAEAEEVSSGTESCRNSSPEPKEPASSSFGRTATEVGVSPPTPKPRDPPLPSSDSEWDEPEPLPPGPKIPSRGPIASRTRKQTREVVQAPLRQAITSDGETKLIKVPFSSIDLEIWERIAKGYQSDPIGVAKKMKFMVKQHSPDWADLQLLLDALTETEKQLVLKVAGDLAEDDCRTTQEDVKDVFPLQDPGWDPNDDEGLGRLKRYQELIVKGLERAIPKTINWSALYAIKQGPSQTPSEFLDHLRDAMRRHTTLDPGSDEGTQQLINLFLGQSTGDIRRKLQKIRGPNSRNLETLLDEAWRVFSNREEGYKQGMKKLAAVVKEGEKGKHGQGPPKQGPPRLGKDQCAFCKKFGHWKNQCPELRKDLKDAFFCLPLHEASQKIFAFEWESPKTGRKTQLAWCVLPQGYKNSPTIFGEQLAKDLESWEPPPGEGQLLQYVDDLLIATRTQETCVDWTVSLLNFLGLQGYRVSQKKAQMVRQTVIYLGYEQGIALGILAQNLGPYRRAVAYLSKQLDTAAKGWPGCLRAVAAVAINIQEARKFTLGQKMTVLVSHTMSAVLEAKGGHWLSPQRFLKYQAILVEQDDVEIVVTNIVNPASFLSGSTGEPVIHDCLETIEDTYSSRPDLKDTPLEDADTWFTDGSSYVVSGRRHAWYAVTTSREVIESGPLPTNTSAQKAEIIALIRALELAKGKEINIYTDSRYAFGVVHAHGAIWKERGLLNSQGKSIKHAQEILRLLDAVQLPERVAVMHIKAHQKVSSELEEGNMLADREAKEAAKGEVPDKAVEAALIPDGKVSIEGKPVYNKKDKKLIKVEKASYNQEGWAVTEEGKLVVPSYLLWSLVQREHEKTHWGIDALCNHLKERIMARKLQGTVIQVTRQCSLCLRTNPKNTPKPKVGQIGKGCGPGQQWQIDFTELPRKGGYRYLLVLTDTFSGWPEAFPARTAKAREVTKALLQEIIPRFGVPATISSDRGPHFISKIVQQISHHLGIDWELHTPYHPQSSGQVEKMNHLIKQQIVRLGQEANLPWPQALLLALLRIRTKPRAKEKLSPFEILYGRPYAVQEGTASIRVGEETLHGYMVALNKQLREIEKYVAGTQNRELDGPVHDVQPGDYVYVKSFAENTLEPQWEGPFQVLLTTFTAIKIKEQKAWIHHSRVKKAPEGIWKATPGDNELKLKLTRNNE</sequence>
<evidence type="ECO:0000256" key="14">
    <source>
        <dbReference type="ARBA" id="ARBA00023242"/>
    </source>
</evidence>
<keyword evidence="11" id="KW-0460">Magnesium</keyword>
<dbReference type="InterPro" id="IPR008919">
    <property type="entry name" value="Retrov_capsid_N"/>
</dbReference>
<evidence type="ECO:0000256" key="10">
    <source>
        <dbReference type="ARBA" id="ARBA00022801"/>
    </source>
</evidence>
<evidence type="ECO:0000256" key="15">
    <source>
        <dbReference type="RuleBase" id="RU004020"/>
    </source>
</evidence>
<keyword evidence="21" id="KW-1185">Reference proteome</keyword>
<dbReference type="OrthoDB" id="9187759at2759"/>
<dbReference type="PROSITE" id="PS50879">
    <property type="entry name" value="RNASE_H_1"/>
    <property type="match status" value="1"/>
</dbReference>
<comment type="similarity">
    <text evidence="4">Belongs to the beta type-B retroviral polymerase family. HERV class-II K(HML-2) pol subfamily.</text>
</comment>
<dbReference type="GO" id="GO:0008270">
    <property type="term" value="F:zinc ion binding"/>
    <property type="evidence" value="ECO:0007669"/>
    <property type="project" value="InterPro"/>
</dbReference>
<evidence type="ECO:0000313" key="20">
    <source>
        <dbReference type="EMBL" id="RMC03748.1"/>
    </source>
</evidence>
<dbReference type="InterPro" id="IPR000232">
    <property type="entry name" value="HSF_DNA-bd"/>
</dbReference>
<comment type="caution">
    <text evidence="20">The sequence shown here is derived from an EMBL/GenBank/DDBJ whole genome shotgun (WGS) entry which is preliminary data.</text>
</comment>
<keyword evidence="13" id="KW-0238">DNA-binding</keyword>
<dbReference type="SUPFAM" id="SSF57756">
    <property type="entry name" value="Retrovirus zinc finger-like domains"/>
    <property type="match status" value="1"/>
</dbReference>
<dbReference type="InterPro" id="IPR000477">
    <property type="entry name" value="RT_dom"/>
</dbReference>
<proteinExistence type="inferred from homology"/>
<feature type="domain" description="Integrase catalytic" evidence="19">
    <location>
        <begin position="1124"/>
        <end position="1281"/>
    </location>
</feature>
<keyword evidence="10" id="KW-0378">Hydrolase</keyword>
<dbReference type="InterPro" id="IPR036875">
    <property type="entry name" value="Znf_CCHC_sf"/>
</dbReference>
<evidence type="ECO:0000256" key="11">
    <source>
        <dbReference type="ARBA" id="ARBA00022842"/>
    </source>
</evidence>
<dbReference type="InterPro" id="IPR001584">
    <property type="entry name" value="Integrase_cat-core"/>
</dbReference>
<dbReference type="InterPro" id="IPR036390">
    <property type="entry name" value="WH_DNA-bd_sf"/>
</dbReference>
<comment type="subcellular location">
    <subcellularLocation>
        <location evidence="2">Nucleus</location>
    </subcellularLocation>
</comment>
<dbReference type="GO" id="GO:0005634">
    <property type="term" value="C:nucleus"/>
    <property type="evidence" value="ECO:0007669"/>
    <property type="project" value="UniProtKB-SubCell"/>
</dbReference>
<protein>
    <recommendedName>
        <fullName evidence="5">ribonuclease H</fullName>
        <ecNumber evidence="5">3.1.26.4</ecNumber>
    </recommendedName>
</protein>
<dbReference type="InterPro" id="IPR036388">
    <property type="entry name" value="WH-like_DNA-bd_sf"/>
</dbReference>
<dbReference type="Pfam" id="PF02093">
    <property type="entry name" value="Gag_p30"/>
    <property type="match status" value="1"/>
</dbReference>
<dbReference type="PROSITE" id="PS50994">
    <property type="entry name" value="INTEGRASE"/>
    <property type="match status" value="1"/>
</dbReference>
<accession>A0A3M0JS31</accession>
<dbReference type="PANTHER" id="PTHR41694:SF5">
    <property type="entry name" value="RIBONUCLEASE H"/>
    <property type="match status" value="1"/>
</dbReference>
<dbReference type="Gene3D" id="1.10.375.10">
    <property type="entry name" value="Human Immunodeficiency Virus Type 1 Capsid Protein"/>
    <property type="match status" value="1"/>
</dbReference>
<evidence type="ECO:0000313" key="21">
    <source>
        <dbReference type="Proteomes" id="UP000269221"/>
    </source>
</evidence>
<dbReference type="InterPro" id="IPR001878">
    <property type="entry name" value="Znf_CCHC"/>
</dbReference>
<organism evidence="20 21">
    <name type="scientific">Hirundo rustica rustica</name>
    <dbReference type="NCBI Taxonomy" id="333673"/>
    <lineage>
        <taxon>Eukaryota</taxon>
        <taxon>Metazoa</taxon>
        <taxon>Chordata</taxon>
        <taxon>Craniata</taxon>
        <taxon>Vertebrata</taxon>
        <taxon>Euteleostomi</taxon>
        <taxon>Archelosauria</taxon>
        <taxon>Archosauria</taxon>
        <taxon>Dinosauria</taxon>
        <taxon>Saurischia</taxon>
        <taxon>Theropoda</taxon>
        <taxon>Coelurosauria</taxon>
        <taxon>Aves</taxon>
        <taxon>Neognathae</taxon>
        <taxon>Neoaves</taxon>
        <taxon>Telluraves</taxon>
        <taxon>Australaves</taxon>
        <taxon>Passeriformes</taxon>
        <taxon>Sylvioidea</taxon>
        <taxon>Hirundinidae</taxon>
        <taxon>Hirundo</taxon>
    </lineage>
</organism>
<dbReference type="STRING" id="333673.A0A3M0JS31"/>
<evidence type="ECO:0000259" key="17">
    <source>
        <dbReference type="PROSITE" id="PS50878"/>
    </source>
</evidence>
<keyword evidence="7" id="KW-0548">Nucleotidyltransferase</keyword>
<dbReference type="SUPFAM" id="SSF46785">
    <property type="entry name" value="Winged helix' DNA-binding domain"/>
    <property type="match status" value="1"/>
</dbReference>
<keyword evidence="8" id="KW-0540">Nuclease</keyword>
<feature type="region of interest" description="Disordered" evidence="16">
    <location>
        <begin position="200"/>
        <end position="309"/>
    </location>
</feature>
<dbReference type="Gene3D" id="2.30.30.850">
    <property type="match status" value="1"/>
</dbReference>
<evidence type="ECO:0000256" key="3">
    <source>
        <dbReference type="ARBA" id="ARBA00006403"/>
    </source>
</evidence>
<dbReference type="Proteomes" id="UP000269221">
    <property type="component" value="Unassembled WGS sequence"/>
</dbReference>
<dbReference type="GO" id="GO:0019068">
    <property type="term" value="P:virion assembly"/>
    <property type="evidence" value="ECO:0007669"/>
    <property type="project" value="InterPro"/>
</dbReference>
<comment type="similarity">
    <text evidence="3 15">Belongs to the HSF family.</text>
</comment>
<feature type="domain" description="RNase H type-1" evidence="18">
    <location>
        <begin position="854"/>
        <end position="1000"/>
    </location>
</feature>
<dbReference type="InterPro" id="IPR043502">
    <property type="entry name" value="DNA/RNA_pol_sf"/>
</dbReference>
<dbReference type="SUPFAM" id="SSF53098">
    <property type="entry name" value="Ribonuclease H-like"/>
    <property type="match status" value="2"/>
</dbReference>
<evidence type="ECO:0000256" key="9">
    <source>
        <dbReference type="ARBA" id="ARBA00022759"/>
    </source>
</evidence>
<name>A0A3M0JS31_HIRRU</name>
<dbReference type="Gene3D" id="3.30.420.10">
    <property type="entry name" value="Ribonuclease H-like superfamily/Ribonuclease H"/>
    <property type="match status" value="2"/>
</dbReference>
<dbReference type="GO" id="GO:0015074">
    <property type="term" value="P:DNA integration"/>
    <property type="evidence" value="ECO:0007669"/>
    <property type="project" value="InterPro"/>
</dbReference>
<gene>
    <name evidence="20" type="ORF">DUI87_19500</name>
</gene>
<dbReference type="SUPFAM" id="SSF47943">
    <property type="entry name" value="Retrovirus capsid protein, N-terminal core domain"/>
    <property type="match status" value="1"/>
</dbReference>
<dbReference type="Pfam" id="PF18697">
    <property type="entry name" value="MLVIN_C"/>
    <property type="match status" value="1"/>
</dbReference>
<evidence type="ECO:0000256" key="8">
    <source>
        <dbReference type="ARBA" id="ARBA00022722"/>
    </source>
</evidence>
<dbReference type="PROSITE" id="PS50878">
    <property type="entry name" value="RT_POL"/>
    <property type="match status" value="1"/>
</dbReference>
<evidence type="ECO:0000256" key="16">
    <source>
        <dbReference type="SAM" id="MobiDB-lite"/>
    </source>
</evidence>
<dbReference type="Gene3D" id="1.10.10.10">
    <property type="entry name" value="Winged helix-like DNA-binding domain superfamily/Winged helix DNA-binding domain"/>
    <property type="match status" value="1"/>
</dbReference>
<feature type="region of interest" description="Disordered" evidence="16">
    <location>
        <begin position="132"/>
        <end position="184"/>
    </location>
</feature>
<dbReference type="SUPFAM" id="SSF56672">
    <property type="entry name" value="DNA/RNA polymerases"/>
    <property type="match status" value="1"/>
</dbReference>
<dbReference type="InterPro" id="IPR036397">
    <property type="entry name" value="RNaseH_sf"/>
</dbReference>
<evidence type="ECO:0000256" key="5">
    <source>
        <dbReference type="ARBA" id="ARBA00012180"/>
    </source>
</evidence>
<dbReference type="Pfam" id="PF17917">
    <property type="entry name" value="RT_RNaseH"/>
    <property type="match status" value="1"/>
</dbReference>
<dbReference type="Gene3D" id="1.10.340.70">
    <property type="match status" value="1"/>
</dbReference>
<dbReference type="Pfam" id="PF00665">
    <property type="entry name" value="rve"/>
    <property type="match status" value="1"/>
</dbReference>
<keyword evidence="12" id="KW-0695">RNA-directed DNA polymerase</keyword>
<evidence type="ECO:0000256" key="7">
    <source>
        <dbReference type="ARBA" id="ARBA00022695"/>
    </source>
</evidence>
<dbReference type="EC" id="3.1.26.4" evidence="5"/>
<evidence type="ECO:0000256" key="12">
    <source>
        <dbReference type="ARBA" id="ARBA00022918"/>
    </source>
</evidence>
<evidence type="ECO:0000256" key="4">
    <source>
        <dbReference type="ARBA" id="ARBA00010879"/>
    </source>
</evidence>
<dbReference type="SMART" id="SM00343">
    <property type="entry name" value="ZnF_C2HC"/>
    <property type="match status" value="1"/>
</dbReference>